<dbReference type="Proteomes" id="UP000238479">
    <property type="component" value="Chromosome 5"/>
</dbReference>
<dbReference type="Gramene" id="PRQ34788">
    <property type="protein sequence ID" value="PRQ34788"/>
    <property type="gene ID" value="RchiOBHm_Chr5g0072971"/>
</dbReference>
<keyword evidence="2" id="KW-1185">Reference proteome</keyword>
<organism evidence="1 2">
    <name type="scientific">Rosa chinensis</name>
    <name type="common">China rose</name>
    <dbReference type="NCBI Taxonomy" id="74649"/>
    <lineage>
        <taxon>Eukaryota</taxon>
        <taxon>Viridiplantae</taxon>
        <taxon>Streptophyta</taxon>
        <taxon>Embryophyta</taxon>
        <taxon>Tracheophyta</taxon>
        <taxon>Spermatophyta</taxon>
        <taxon>Magnoliopsida</taxon>
        <taxon>eudicotyledons</taxon>
        <taxon>Gunneridae</taxon>
        <taxon>Pentapetalae</taxon>
        <taxon>rosids</taxon>
        <taxon>fabids</taxon>
        <taxon>Rosales</taxon>
        <taxon>Rosaceae</taxon>
        <taxon>Rosoideae</taxon>
        <taxon>Rosoideae incertae sedis</taxon>
        <taxon>Rosa</taxon>
    </lineage>
</organism>
<comment type="caution">
    <text evidence="1">The sequence shown here is derived from an EMBL/GenBank/DDBJ whole genome shotgun (WGS) entry which is preliminary data.</text>
</comment>
<evidence type="ECO:0000313" key="2">
    <source>
        <dbReference type="Proteomes" id="UP000238479"/>
    </source>
</evidence>
<dbReference type="EMBL" id="PDCK01000043">
    <property type="protein sequence ID" value="PRQ34788.1"/>
    <property type="molecule type" value="Genomic_DNA"/>
</dbReference>
<reference evidence="1 2" key="1">
    <citation type="journal article" date="2018" name="Nat. Genet.">
        <title>The Rosa genome provides new insights in the design of modern roses.</title>
        <authorList>
            <person name="Bendahmane M."/>
        </authorList>
    </citation>
    <scope>NUCLEOTIDE SEQUENCE [LARGE SCALE GENOMIC DNA]</scope>
    <source>
        <strain evidence="2">cv. Old Blush</strain>
    </source>
</reference>
<protein>
    <submittedName>
        <fullName evidence="1">Uncharacterized protein</fullName>
    </submittedName>
</protein>
<evidence type="ECO:0000313" key="1">
    <source>
        <dbReference type="EMBL" id="PRQ34788.1"/>
    </source>
</evidence>
<accession>A0A2P6QKS7</accession>
<proteinExistence type="predicted"/>
<gene>
    <name evidence="1" type="ORF">RchiOBHm_Chr5g0072971</name>
</gene>
<dbReference type="AlphaFoldDB" id="A0A2P6QKS7"/>
<sequence length="67" mass="7451">MSCWWGLKDWRPRSETGDGLLSREHSKSPIELASSAMGGAEMYTWRRSRGDGLLVRIERLESVAGGA</sequence>
<name>A0A2P6QKS7_ROSCH</name>